<name>A0AAW0HS55_MYOGA</name>
<feature type="non-terminal residue" evidence="1">
    <location>
        <position position="1"/>
    </location>
</feature>
<organism evidence="1 2">
    <name type="scientific">Myodes glareolus</name>
    <name type="common">Bank vole</name>
    <name type="synonym">Clethrionomys glareolus</name>
    <dbReference type="NCBI Taxonomy" id="447135"/>
    <lineage>
        <taxon>Eukaryota</taxon>
        <taxon>Metazoa</taxon>
        <taxon>Chordata</taxon>
        <taxon>Craniata</taxon>
        <taxon>Vertebrata</taxon>
        <taxon>Euteleostomi</taxon>
        <taxon>Mammalia</taxon>
        <taxon>Eutheria</taxon>
        <taxon>Euarchontoglires</taxon>
        <taxon>Glires</taxon>
        <taxon>Rodentia</taxon>
        <taxon>Myomorpha</taxon>
        <taxon>Muroidea</taxon>
        <taxon>Cricetidae</taxon>
        <taxon>Arvicolinae</taxon>
        <taxon>Myodes</taxon>
    </lineage>
</organism>
<comment type="caution">
    <text evidence="1">The sequence shown here is derived from an EMBL/GenBank/DDBJ whole genome shotgun (WGS) entry which is preliminary data.</text>
</comment>
<dbReference type="EMBL" id="JBBHLL010000358">
    <property type="protein sequence ID" value="KAK7804944.1"/>
    <property type="molecule type" value="Genomic_DNA"/>
</dbReference>
<sequence>TLLRTPSTMVTSASSHLNKGIKQLYMSLSQVCKSYLSGILVDLVPFSLRALTVTCITTFREPFLKEPNTHDLKWNRNILSWEQMYTFLVGFPMASLSPQVHITVVWKQTKPMAGILWRLTTGFVCMLESRLQKQMLRSCLPSENFRQEPVKESTWEIIAEWPVSFRIVYVKTLGCHTNFWAKAIQEENGLEYIEEIIEKLSKQNQYHI</sequence>
<dbReference type="AlphaFoldDB" id="A0AAW0HS55"/>
<reference evidence="1 2" key="1">
    <citation type="journal article" date="2023" name="bioRxiv">
        <title>Conserved and derived expression patterns and positive selection on dental genes reveal complex evolutionary context of ever-growing rodent molars.</title>
        <authorList>
            <person name="Calamari Z.T."/>
            <person name="Song A."/>
            <person name="Cohen E."/>
            <person name="Akter M."/>
            <person name="Roy R.D."/>
            <person name="Hallikas O."/>
            <person name="Christensen M.M."/>
            <person name="Li P."/>
            <person name="Marangoni P."/>
            <person name="Jernvall J."/>
            <person name="Klein O.D."/>
        </authorList>
    </citation>
    <scope>NUCLEOTIDE SEQUENCE [LARGE SCALE GENOMIC DNA]</scope>
    <source>
        <strain evidence="1">V071</strain>
    </source>
</reference>
<proteinExistence type="predicted"/>
<evidence type="ECO:0000313" key="1">
    <source>
        <dbReference type="EMBL" id="KAK7804944.1"/>
    </source>
</evidence>
<keyword evidence="2" id="KW-1185">Reference proteome</keyword>
<gene>
    <name evidence="1" type="ORF">U0070_015131</name>
</gene>
<evidence type="ECO:0000313" key="2">
    <source>
        <dbReference type="Proteomes" id="UP001488838"/>
    </source>
</evidence>
<protein>
    <submittedName>
        <fullName evidence="1">Uncharacterized protein</fullName>
    </submittedName>
</protein>
<accession>A0AAW0HS55</accession>
<dbReference type="Proteomes" id="UP001488838">
    <property type="component" value="Unassembled WGS sequence"/>
</dbReference>